<evidence type="ECO:0000256" key="1">
    <source>
        <dbReference type="SAM" id="Phobius"/>
    </source>
</evidence>
<dbReference type="EMBL" id="JAPDDS010000006">
    <property type="protein sequence ID" value="MCW1885537.1"/>
    <property type="molecule type" value="Genomic_DNA"/>
</dbReference>
<feature type="transmembrane region" description="Helical" evidence="1">
    <location>
        <begin position="12"/>
        <end position="35"/>
    </location>
</feature>
<proteinExistence type="predicted"/>
<comment type="caution">
    <text evidence="2">The sequence shown here is derived from an EMBL/GenBank/DDBJ whole genome shotgun (WGS) entry which is preliminary data.</text>
</comment>
<keyword evidence="3" id="KW-1185">Reference proteome</keyword>
<evidence type="ECO:0008006" key="4">
    <source>
        <dbReference type="Google" id="ProtNLM"/>
    </source>
</evidence>
<evidence type="ECO:0000313" key="2">
    <source>
        <dbReference type="EMBL" id="MCW1885537.1"/>
    </source>
</evidence>
<keyword evidence="1" id="KW-0812">Transmembrane</keyword>
<keyword evidence="1" id="KW-0472">Membrane</keyword>
<dbReference type="RefSeq" id="WP_264501493.1">
    <property type="nucleotide sequence ID" value="NZ_JAPDDS010000006.1"/>
</dbReference>
<gene>
    <name evidence="2" type="ORF">OKA04_12425</name>
</gene>
<accession>A0ABT3FPN2</accession>
<protein>
    <recommendedName>
        <fullName evidence="4">ABC transporter permease</fullName>
    </recommendedName>
</protein>
<organism evidence="2 3">
    <name type="scientific">Luteolibacter flavescens</name>
    <dbReference type="NCBI Taxonomy" id="1859460"/>
    <lineage>
        <taxon>Bacteria</taxon>
        <taxon>Pseudomonadati</taxon>
        <taxon>Verrucomicrobiota</taxon>
        <taxon>Verrucomicrobiia</taxon>
        <taxon>Verrucomicrobiales</taxon>
        <taxon>Verrucomicrobiaceae</taxon>
        <taxon>Luteolibacter</taxon>
    </lineage>
</organism>
<name>A0ABT3FPN2_9BACT</name>
<keyword evidence="1" id="KW-1133">Transmembrane helix</keyword>
<reference evidence="2 3" key="1">
    <citation type="submission" date="2022-10" db="EMBL/GenBank/DDBJ databases">
        <title>Luteolibacter flavescens strain MCCC 1K03193, whole genome shotgun sequencing project.</title>
        <authorList>
            <person name="Zhao G."/>
            <person name="Shen L."/>
        </authorList>
    </citation>
    <scope>NUCLEOTIDE SEQUENCE [LARGE SCALE GENOMIC DNA]</scope>
    <source>
        <strain evidence="2 3">MCCC 1K03193</strain>
    </source>
</reference>
<sequence>MKPALLRDAAALCVAFVWIVPILIFGAFVLPFLAISAKWKAAN</sequence>
<dbReference type="Proteomes" id="UP001207930">
    <property type="component" value="Unassembled WGS sequence"/>
</dbReference>
<evidence type="ECO:0000313" key="3">
    <source>
        <dbReference type="Proteomes" id="UP001207930"/>
    </source>
</evidence>